<evidence type="ECO:0000259" key="1">
    <source>
        <dbReference type="Pfam" id="PF04230"/>
    </source>
</evidence>
<dbReference type="Proteomes" id="UP000002407">
    <property type="component" value="Chromosome"/>
</dbReference>
<protein>
    <submittedName>
        <fullName evidence="2">Putative WfaX</fullName>
    </submittedName>
</protein>
<dbReference type="AlphaFoldDB" id="A7I1Y0"/>
<dbReference type="EMBL" id="CP000776">
    <property type="protein sequence ID" value="ABS51550.1"/>
    <property type="molecule type" value="Genomic_DNA"/>
</dbReference>
<proteinExistence type="predicted"/>
<organism evidence="2 3">
    <name type="scientific">Campylobacter hominis (strain ATCC BAA-381 / DSM 21671 / CCUG 45161 / LMG 19568 / NCTC 13146 / CH001A)</name>
    <dbReference type="NCBI Taxonomy" id="360107"/>
    <lineage>
        <taxon>Bacteria</taxon>
        <taxon>Pseudomonadati</taxon>
        <taxon>Campylobacterota</taxon>
        <taxon>Epsilonproteobacteria</taxon>
        <taxon>Campylobacterales</taxon>
        <taxon>Campylobacteraceae</taxon>
        <taxon>Campylobacter</taxon>
    </lineage>
</organism>
<name>A7I1Y0_CAMHC</name>
<keyword evidence="3" id="KW-1185">Reference proteome</keyword>
<dbReference type="KEGG" id="cha:CHAB381_0960"/>
<accession>A7I1Y0</accession>
<dbReference type="STRING" id="360107.CHAB381_0960"/>
<dbReference type="eggNOG" id="COG2327">
    <property type="taxonomic scope" value="Bacteria"/>
</dbReference>
<reference evidence="3" key="1">
    <citation type="submission" date="2007-07" db="EMBL/GenBank/DDBJ databases">
        <title>Complete genome sequence of Campylobacter hominis ATCC BAA-381, a commensal isolated from the human gastrointestinal tract.</title>
        <authorList>
            <person name="Fouts D.E."/>
            <person name="Mongodin E.F."/>
            <person name="Puiu D."/>
            <person name="Sebastian Y."/>
            <person name="Miller W.G."/>
            <person name="Mandrell R.E."/>
            <person name="Nelson K.E."/>
        </authorList>
    </citation>
    <scope>NUCLEOTIDE SEQUENCE [LARGE SCALE GENOMIC DNA]</scope>
    <source>
        <strain evidence="3">ATCC BAA-381 / LMG 19568 / NCTC 13146 / CH001A</strain>
    </source>
</reference>
<dbReference type="RefSeq" id="WP_012108814.1">
    <property type="nucleotide sequence ID" value="NC_009714.1"/>
</dbReference>
<dbReference type="HOGENOM" id="CLU_025617_1_0_7"/>
<dbReference type="Pfam" id="PF04230">
    <property type="entry name" value="PS_pyruv_trans"/>
    <property type="match status" value="1"/>
</dbReference>
<feature type="domain" description="Polysaccharide pyruvyl transferase" evidence="1">
    <location>
        <begin position="13"/>
        <end position="292"/>
    </location>
</feature>
<evidence type="ECO:0000313" key="3">
    <source>
        <dbReference type="Proteomes" id="UP000002407"/>
    </source>
</evidence>
<evidence type="ECO:0000313" key="2">
    <source>
        <dbReference type="EMBL" id="ABS51550.1"/>
    </source>
</evidence>
<dbReference type="InterPro" id="IPR007345">
    <property type="entry name" value="Polysacch_pyruvyl_Trfase"/>
</dbReference>
<dbReference type="OrthoDB" id="9799278at2"/>
<sequence length="348" mass="40222">MKIAIFTLPLINNYGGILQAFALFKTLQSLGHDVILLNFKPKNLSKFSILYFKFLIAKTFIARHKGAKFENIKQDEGAKKFILENFTLSPEIRTKEELYRYVKTTDFDAIAVGSDQVLRPEFLGEFKDDFSLHFVNEKVIKILYAGSFGGAEFQGENAKFHALNFAKFKAVSVREKNAVEIFERNFERKPLWVLDPTLLANSKIYDFSNKNAQKNYIFAYILDPDESKKAFLQIAAKEKNVKIIELNDLSLVRPSPQEWISLIKNAAFVVTDSFHGCVFSVIFHKNFYTFTNEKRGNDRIVSLLEMLNLTSRFIDEDIEMSDISWEKVDKILKIKQEISLNFLKESLK</sequence>
<gene>
    <name evidence="2" type="ordered locus">CHAB381_0960</name>
</gene>